<dbReference type="AlphaFoldDB" id="A0A975JZF4"/>
<gene>
    <name evidence="3" type="ORF">F6B93_16945</name>
</gene>
<dbReference type="InterPro" id="IPR027417">
    <property type="entry name" value="P-loop_NTPase"/>
</dbReference>
<dbReference type="SUPFAM" id="SSF52540">
    <property type="entry name" value="P-loop containing nucleoside triphosphate hydrolases"/>
    <property type="match status" value="1"/>
</dbReference>
<proteinExistence type="predicted"/>
<evidence type="ECO:0000313" key="4">
    <source>
        <dbReference type="Proteomes" id="UP000682202"/>
    </source>
</evidence>
<dbReference type="SMART" id="SM00382">
    <property type="entry name" value="AAA"/>
    <property type="match status" value="1"/>
</dbReference>
<dbReference type="Gene3D" id="3.40.50.300">
    <property type="entry name" value="P-loop containing nucleotide triphosphate hydrolases"/>
    <property type="match status" value="1"/>
</dbReference>
<evidence type="ECO:0000313" key="3">
    <source>
        <dbReference type="EMBL" id="QUR68544.1"/>
    </source>
</evidence>
<accession>A0A975JZF4</accession>
<name>A0A975JZF4_9MYCO</name>
<keyword evidence="4" id="KW-1185">Reference proteome</keyword>
<feature type="region of interest" description="Disordered" evidence="1">
    <location>
        <begin position="25"/>
        <end position="51"/>
    </location>
</feature>
<evidence type="ECO:0000256" key="1">
    <source>
        <dbReference type="SAM" id="MobiDB-lite"/>
    </source>
</evidence>
<dbReference type="Proteomes" id="UP000682202">
    <property type="component" value="Chromosome"/>
</dbReference>
<dbReference type="EMBL" id="CP046600">
    <property type="protein sequence ID" value="QUR68544.1"/>
    <property type="molecule type" value="Genomic_DNA"/>
</dbReference>
<reference evidence="3" key="1">
    <citation type="submission" date="2019-12" db="EMBL/GenBank/DDBJ databases">
        <title>Mycobacterium spongiae sp. nov.</title>
        <authorList>
            <person name="Stinear T."/>
        </authorList>
    </citation>
    <scope>NUCLEOTIDE SEQUENCE</scope>
    <source>
        <strain evidence="3">FSD4b-SM</strain>
    </source>
</reference>
<dbReference type="KEGG" id="mspg:F6B93_16945"/>
<organism evidence="3 4">
    <name type="scientific">Mycobacterium spongiae</name>
    <dbReference type="NCBI Taxonomy" id="886343"/>
    <lineage>
        <taxon>Bacteria</taxon>
        <taxon>Bacillati</taxon>
        <taxon>Actinomycetota</taxon>
        <taxon>Actinomycetes</taxon>
        <taxon>Mycobacteriales</taxon>
        <taxon>Mycobacteriaceae</taxon>
        <taxon>Mycobacterium</taxon>
    </lineage>
</organism>
<dbReference type="InterPro" id="IPR003593">
    <property type="entry name" value="AAA+_ATPase"/>
</dbReference>
<sequence length="746" mass="78012">MPIRWNVPQHAAALEQLDVSLVSPAPTERAESQGWLPHAGGPRHGRPPSPGAVVLGPDGVGKSTLARLAGEHFVQRNPSTLTRWVTGTPTERVVPFGAFSHLVDIADIGKPAALLRAARASLSRDARQGDLLLIVDDAHQLDILSATLVYQLALAGTARMIVTAQGPDFGATPEAIAALWTDGRLARIDIKPPGGTTKQSEPADVDEFIAELPGPARAVLDYLAVQEPLPLADLTVLAGEGAVNDAQDWGAAETRVRGGRANDPVVYTAHPLFAERALAALGDAGARRRRTELVAVLSQHSTDHLSDRLRLASLALDSDAPQPVAEVAEAAEQALRLGDLVLAERLASSALERAGGLPARLPLANALTRQGRGREADALLAVVDAAALSESELMSWTLLRAANQFFMLGEPERATAFLRTVRNRITDPGPRLTLDALGATFAMNAGNVASAVDIAHQVLTSPSAGDLAVAWAASAAALCSARQGRFEDVEPSAQRALDAEHPGLLRFTTGLAQTATLVMAGRLDEAAELAHQFTDFAELQQPGRAIGEVLLAHVLIAKGEFGQAAALLGPAAATLERSGYSWGPLSLILLATALAQQGDIAGAGIALSRAESRHGTKSALFTPELGLARAWRLASVRDSHGAVAAARNAARMAERGGQSAVAIRAWYEAVRLGDIRAADPLQRLCGEIDCAVGRIALAHARALADGDDEALRKASNDLAAIGMRAAAADASAQAERCSGRPHPDGR</sequence>
<evidence type="ECO:0000259" key="2">
    <source>
        <dbReference type="SMART" id="SM00382"/>
    </source>
</evidence>
<protein>
    <submittedName>
        <fullName evidence="3">AAA family ATPase</fullName>
    </submittedName>
</protein>
<feature type="domain" description="AAA+ ATPase" evidence="2">
    <location>
        <begin position="48"/>
        <end position="191"/>
    </location>
</feature>
<dbReference type="RefSeq" id="WP_211696116.1">
    <property type="nucleotide sequence ID" value="NZ_CP046600.1"/>
</dbReference>
<dbReference type="CDD" id="cd00882">
    <property type="entry name" value="Ras_like_GTPase"/>
    <property type="match status" value="1"/>
</dbReference>